<name>A0A3L8P5G0_9ACTN</name>
<gene>
    <name evidence="2" type="ORF">D9V37_06830</name>
</gene>
<dbReference type="EMBL" id="RDBE01000006">
    <property type="protein sequence ID" value="RLV49628.1"/>
    <property type="molecule type" value="Genomic_DNA"/>
</dbReference>
<accession>A0A3L8P5G0</accession>
<dbReference type="PANTHER" id="PTHR47909">
    <property type="entry name" value="ALPHA/BETA-HYDROLASES SUPERFAMILY PROTEIN"/>
    <property type="match status" value="1"/>
</dbReference>
<evidence type="ECO:0000313" key="3">
    <source>
        <dbReference type="Proteomes" id="UP000281708"/>
    </source>
</evidence>
<keyword evidence="3" id="KW-1185">Reference proteome</keyword>
<evidence type="ECO:0000256" key="1">
    <source>
        <dbReference type="SAM" id="Phobius"/>
    </source>
</evidence>
<evidence type="ECO:0000313" key="2">
    <source>
        <dbReference type="EMBL" id="RLV49628.1"/>
    </source>
</evidence>
<dbReference type="InterPro" id="IPR029058">
    <property type="entry name" value="AB_hydrolase_fold"/>
</dbReference>
<organism evidence="2 3">
    <name type="scientific">Nocardioides mangrovicus</name>
    <dbReference type="NCBI Taxonomy" id="2478913"/>
    <lineage>
        <taxon>Bacteria</taxon>
        <taxon>Bacillati</taxon>
        <taxon>Actinomycetota</taxon>
        <taxon>Actinomycetes</taxon>
        <taxon>Propionibacteriales</taxon>
        <taxon>Nocardioidaceae</taxon>
        <taxon>Nocardioides</taxon>
    </lineage>
</organism>
<feature type="transmembrane region" description="Helical" evidence="1">
    <location>
        <begin position="12"/>
        <end position="33"/>
    </location>
</feature>
<protein>
    <submittedName>
        <fullName evidence="2">Lipase</fullName>
    </submittedName>
</protein>
<keyword evidence="1" id="KW-0472">Membrane</keyword>
<dbReference type="AlphaFoldDB" id="A0A3L8P5G0"/>
<proteinExistence type="predicted"/>
<dbReference type="Pfam" id="PF02089">
    <property type="entry name" value="Palm_thioest"/>
    <property type="match status" value="1"/>
</dbReference>
<dbReference type="SUPFAM" id="SSF53474">
    <property type="entry name" value="alpha/beta-Hydrolases"/>
    <property type="match status" value="1"/>
</dbReference>
<dbReference type="PANTHER" id="PTHR47909:SF2">
    <property type="entry name" value="GPI INOSITOL-DEACYLASE"/>
    <property type="match status" value="1"/>
</dbReference>
<keyword evidence="1" id="KW-1133">Transmembrane helix</keyword>
<dbReference type="Proteomes" id="UP000281708">
    <property type="component" value="Unassembled WGS sequence"/>
</dbReference>
<dbReference type="Gene3D" id="3.40.50.1820">
    <property type="entry name" value="alpha/beta hydrolase"/>
    <property type="match status" value="1"/>
</dbReference>
<dbReference type="OrthoDB" id="8871309at2"/>
<keyword evidence="1" id="KW-0812">Transmembrane</keyword>
<comment type="caution">
    <text evidence="2">The sequence shown here is derived from an EMBL/GenBank/DDBJ whole genome shotgun (WGS) entry which is preliminary data.</text>
</comment>
<reference evidence="2 3" key="1">
    <citation type="submission" date="2018-10" db="EMBL/GenBank/DDBJ databases">
        <title>Marmoricola sp. 4Q3S-7 whole genome shotgun sequence.</title>
        <authorList>
            <person name="Li F."/>
        </authorList>
    </citation>
    <scope>NUCLEOTIDE SEQUENCE [LARGE SCALE GENOMIC DNA]</scope>
    <source>
        <strain evidence="2 3">4Q3S-7</strain>
    </source>
</reference>
<sequence length="269" mass="27437">MLESLAPARRRLVIAVAGVVVLAVVVAVAVVVVRRMTGGGVADQATPGPVVLVPGYGADLAALDPLARTLVQQGRTSVVFRPADDGTGDLRAEARALGRLVDRTLTSSHAESVDLVGYSAGGVVARLYVRDDGGRHTVRRVLTIGSPHHGTDVAQLAEDVAGSCPTACEQLATGSDLIQRLDAGDETPTGPRWVTVRSSSDRTVVPTDSAELAGALNVLVQEVCPGRTTSHGALPGDPVVLATLRSALGRAVPSRPRAACGGLSGSADG</sequence>
<dbReference type="RefSeq" id="WP_121805393.1">
    <property type="nucleotide sequence ID" value="NZ_RDBE01000006.1"/>
</dbReference>